<comment type="pathway">
    <text evidence="2">Nitrogen metabolism; urea cycle; (N(omega)-L-arginino)succinate from L-aspartate and L-citrulline: step 1/1.</text>
</comment>
<evidence type="ECO:0000256" key="7">
    <source>
        <dbReference type="ARBA" id="ARBA00022598"/>
    </source>
</evidence>
<comment type="catalytic activity">
    <reaction evidence="12">
        <text>L-citrulline + L-aspartate + ATP = 2-(N(omega)-L-arginino)succinate + AMP + diphosphate + H(+)</text>
        <dbReference type="Rhea" id="RHEA:10932"/>
        <dbReference type="ChEBI" id="CHEBI:15378"/>
        <dbReference type="ChEBI" id="CHEBI:29991"/>
        <dbReference type="ChEBI" id="CHEBI:30616"/>
        <dbReference type="ChEBI" id="CHEBI:33019"/>
        <dbReference type="ChEBI" id="CHEBI:57472"/>
        <dbReference type="ChEBI" id="CHEBI:57743"/>
        <dbReference type="ChEBI" id="CHEBI:456215"/>
        <dbReference type="EC" id="6.3.4.5"/>
    </reaction>
</comment>
<dbReference type="PROSITE" id="PS00564">
    <property type="entry name" value="ARGININOSUCCIN_SYN_1"/>
    <property type="match status" value="1"/>
</dbReference>
<dbReference type="OrthoDB" id="1688907at2759"/>
<evidence type="ECO:0000256" key="11">
    <source>
        <dbReference type="ARBA" id="ARBA00029916"/>
    </source>
</evidence>
<dbReference type="AlphaFoldDB" id="A0A7R9QTS4"/>
<feature type="domain" description="Arginosuccinate synthase-like N-terminal" evidence="13">
    <location>
        <begin position="8"/>
        <end position="170"/>
    </location>
</feature>
<evidence type="ECO:0000256" key="2">
    <source>
        <dbReference type="ARBA" id="ARBA00005154"/>
    </source>
</evidence>
<keyword evidence="15" id="KW-1185">Reference proteome</keyword>
<dbReference type="UniPathway" id="UPA00068">
    <property type="reaction ID" value="UER00113"/>
</dbReference>
<keyword evidence="5" id="KW-0835">Urea cycle</keyword>
<dbReference type="InterPro" id="IPR048267">
    <property type="entry name" value="Arginosuc_syn_N"/>
</dbReference>
<dbReference type="EC" id="6.3.4.5" evidence="3"/>
<gene>
    <name evidence="14" type="ORF">ONB1V03_LOCUS14069</name>
</gene>
<accession>A0A7R9QTS4</accession>
<keyword evidence="8" id="KW-0028">Amino-acid biosynthesis</keyword>
<dbReference type="InterPro" id="IPR024074">
    <property type="entry name" value="AS_cat/multimer_dom_body"/>
</dbReference>
<dbReference type="PANTHER" id="PTHR11587">
    <property type="entry name" value="ARGININOSUCCINATE SYNTHASE"/>
    <property type="match status" value="1"/>
</dbReference>
<dbReference type="FunFam" id="3.40.50.620:FF:000019">
    <property type="entry name" value="Argininosuccinate synthase"/>
    <property type="match status" value="1"/>
</dbReference>
<dbReference type="GO" id="GO:0000050">
    <property type="term" value="P:urea cycle"/>
    <property type="evidence" value="ECO:0007669"/>
    <property type="project" value="UniProtKB-UniPathway"/>
</dbReference>
<evidence type="ECO:0000256" key="3">
    <source>
        <dbReference type="ARBA" id="ARBA00012286"/>
    </source>
</evidence>
<dbReference type="EMBL" id="CAJPVJ010012992">
    <property type="protein sequence ID" value="CAG2174625.1"/>
    <property type="molecule type" value="Genomic_DNA"/>
</dbReference>
<evidence type="ECO:0000313" key="15">
    <source>
        <dbReference type="Proteomes" id="UP000728032"/>
    </source>
</evidence>
<dbReference type="InterPro" id="IPR001518">
    <property type="entry name" value="Arginosuc_synth"/>
</dbReference>
<evidence type="ECO:0000259" key="13">
    <source>
        <dbReference type="Pfam" id="PF00764"/>
    </source>
</evidence>
<evidence type="ECO:0000313" key="14">
    <source>
        <dbReference type="EMBL" id="CAD7657439.1"/>
    </source>
</evidence>
<dbReference type="GO" id="GO:0005737">
    <property type="term" value="C:cytoplasm"/>
    <property type="evidence" value="ECO:0007669"/>
    <property type="project" value="TreeGrafter"/>
</dbReference>
<evidence type="ECO:0000256" key="12">
    <source>
        <dbReference type="ARBA" id="ARBA00049077"/>
    </source>
</evidence>
<reference evidence="14" key="1">
    <citation type="submission" date="2020-11" db="EMBL/GenBank/DDBJ databases">
        <authorList>
            <person name="Tran Van P."/>
        </authorList>
    </citation>
    <scope>NUCLEOTIDE SEQUENCE</scope>
</reference>
<protein>
    <recommendedName>
        <fullName evidence="4">Argininosuccinate synthase</fullName>
        <ecNumber evidence="3">6.3.4.5</ecNumber>
    </recommendedName>
    <alternativeName>
        <fullName evidence="11">Citrulline--aspartate ligase</fullName>
    </alternativeName>
</protein>
<dbReference type="InterPro" id="IPR014729">
    <property type="entry name" value="Rossmann-like_a/b/a_fold"/>
</dbReference>
<dbReference type="EMBL" id="OC927817">
    <property type="protein sequence ID" value="CAD7657439.1"/>
    <property type="molecule type" value="Genomic_DNA"/>
</dbReference>
<dbReference type="SUPFAM" id="SSF52402">
    <property type="entry name" value="Adenine nucleotide alpha hydrolases-like"/>
    <property type="match status" value="1"/>
</dbReference>
<dbReference type="PANTHER" id="PTHR11587:SF2">
    <property type="entry name" value="ARGININOSUCCINATE SYNTHASE"/>
    <property type="match status" value="1"/>
</dbReference>
<dbReference type="GO" id="GO:0004055">
    <property type="term" value="F:argininosuccinate synthase activity"/>
    <property type="evidence" value="ECO:0007669"/>
    <property type="project" value="UniProtKB-EC"/>
</dbReference>
<keyword evidence="10" id="KW-0067">ATP-binding</keyword>
<keyword evidence="9" id="KW-0547">Nucleotide-binding</keyword>
<name>A0A7R9QTS4_9ACAR</name>
<evidence type="ECO:0000256" key="5">
    <source>
        <dbReference type="ARBA" id="ARBA00022436"/>
    </source>
</evidence>
<dbReference type="Gene3D" id="3.90.1260.10">
    <property type="entry name" value="Argininosuccinate synthetase, chain A, domain 2"/>
    <property type="match status" value="1"/>
</dbReference>
<sequence>MSSNTQKKVVLAYSGGLDTTCILFWLKEQGYQVICYTADVGQEEDLEQVRQQALKLGAIKAIVDNRIEEFVTEFVYPSLAYGGIYQGRYLLGTSLCRPCISKGIVKVANEENAEYIAHGATGKGNDQIRFELSCISIDSTIKCITPWRMSSFYNRFQGRLDLIEYAKTKGFKVAATPDKPYSTDANIMHISFESGVLEDPLHPPIDDMYLMTTN</sequence>
<evidence type="ECO:0000256" key="6">
    <source>
        <dbReference type="ARBA" id="ARBA00022571"/>
    </source>
</evidence>
<evidence type="ECO:0000256" key="8">
    <source>
        <dbReference type="ARBA" id="ARBA00022605"/>
    </source>
</evidence>
<evidence type="ECO:0000256" key="9">
    <source>
        <dbReference type="ARBA" id="ARBA00022741"/>
    </source>
</evidence>
<comment type="pathway">
    <text evidence="1">Amino-acid biosynthesis; L-arginine biosynthesis; L-arginine from L-ornithine and carbamoyl phosphate: step 2/3.</text>
</comment>
<dbReference type="UniPathway" id="UPA00158">
    <property type="reaction ID" value="UER00272"/>
</dbReference>
<keyword evidence="6" id="KW-0055">Arginine biosynthesis</keyword>
<evidence type="ECO:0000256" key="10">
    <source>
        <dbReference type="ARBA" id="ARBA00022840"/>
    </source>
</evidence>
<dbReference type="GO" id="GO:0005524">
    <property type="term" value="F:ATP binding"/>
    <property type="evidence" value="ECO:0007669"/>
    <property type="project" value="UniProtKB-KW"/>
</dbReference>
<evidence type="ECO:0000256" key="1">
    <source>
        <dbReference type="ARBA" id="ARBA00004967"/>
    </source>
</evidence>
<dbReference type="SUPFAM" id="SSF69864">
    <property type="entry name" value="Argininosuccinate synthetase, C-terminal domain"/>
    <property type="match status" value="1"/>
</dbReference>
<dbReference type="GO" id="GO:0000053">
    <property type="term" value="P:argininosuccinate metabolic process"/>
    <property type="evidence" value="ECO:0007669"/>
    <property type="project" value="TreeGrafter"/>
</dbReference>
<dbReference type="InterPro" id="IPR018223">
    <property type="entry name" value="Arginosuc_synth_CS"/>
</dbReference>
<dbReference type="Gene3D" id="3.40.50.620">
    <property type="entry name" value="HUPs"/>
    <property type="match status" value="1"/>
</dbReference>
<keyword evidence="7" id="KW-0436">Ligase</keyword>
<dbReference type="Proteomes" id="UP000728032">
    <property type="component" value="Unassembled WGS sequence"/>
</dbReference>
<dbReference type="Pfam" id="PF00764">
    <property type="entry name" value="Arginosuc_synth"/>
    <property type="match status" value="1"/>
</dbReference>
<evidence type="ECO:0000256" key="4">
    <source>
        <dbReference type="ARBA" id="ARBA00014810"/>
    </source>
</evidence>
<dbReference type="PROSITE" id="PS00565">
    <property type="entry name" value="ARGININOSUCCIN_SYN_2"/>
    <property type="match status" value="1"/>
</dbReference>
<dbReference type="GO" id="GO:0006526">
    <property type="term" value="P:L-arginine biosynthetic process"/>
    <property type="evidence" value="ECO:0007669"/>
    <property type="project" value="UniProtKB-UniPathway"/>
</dbReference>
<feature type="non-terminal residue" evidence="14">
    <location>
        <position position="1"/>
    </location>
</feature>
<proteinExistence type="predicted"/>
<organism evidence="14">
    <name type="scientific">Oppiella nova</name>
    <dbReference type="NCBI Taxonomy" id="334625"/>
    <lineage>
        <taxon>Eukaryota</taxon>
        <taxon>Metazoa</taxon>
        <taxon>Ecdysozoa</taxon>
        <taxon>Arthropoda</taxon>
        <taxon>Chelicerata</taxon>
        <taxon>Arachnida</taxon>
        <taxon>Acari</taxon>
        <taxon>Acariformes</taxon>
        <taxon>Sarcoptiformes</taxon>
        <taxon>Oribatida</taxon>
        <taxon>Brachypylina</taxon>
        <taxon>Oppioidea</taxon>
        <taxon>Oppiidae</taxon>
        <taxon>Oppiella</taxon>
    </lineage>
</organism>